<dbReference type="InterPro" id="IPR009772">
    <property type="entry name" value="CDC123"/>
</dbReference>
<proteinExistence type="inferred from homology"/>
<sequence length="368" mass="42013">MTSSGETQEPTSAFSEEEAYRAISELALTQSPEDPGNDAVEDDAQLFPPLTAHEVKCCAFSSWYPQFSKMTFKSEIIHPLEQSFIDYLLSDGLYVPEQSKLEYHGELEDFGSSDGSDWSEQENENAEEQVDLTDISKEIEQRIAKLGGSVFPRMAWSAPTDAAWVTTTGTLKCTLPTDILWLLKSSDKISRDLVHESYPLSDPLQAKPELVLRQWANLYPSMMFRCFVRDHKLIAISQVDVQFHKFLEEMKLEIENKIEAFFKEHVSKFPLASFCFDAYVARTVDRVMVVDFEPWTHVVDSCLYEWSELVRADKFLGLRLFPEGVNPIGHFTSKYSTNRFPIEVTADAYHNSIASLIEKMQHEQSKGQ</sequence>
<gene>
    <name evidence="2" type="ORF">IWW36_002451</name>
</gene>
<comment type="caution">
    <text evidence="2">The sequence shown here is derived from an EMBL/GenBank/DDBJ whole genome shotgun (WGS) entry which is preliminary data.</text>
</comment>
<organism evidence="2 3">
    <name type="scientific">Coemansia brasiliensis</name>
    <dbReference type="NCBI Taxonomy" id="2650707"/>
    <lineage>
        <taxon>Eukaryota</taxon>
        <taxon>Fungi</taxon>
        <taxon>Fungi incertae sedis</taxon>
        <taxon>Zoopagomycota</taxon>
        <taxon>Kickxellomycotina</taxon>
        <taxon>Kickxellomycetes</taxon>
        <taxon>Kickxellales</taxon>
        <taxon>Kickxellaceae</taxon>
        <taxon>Coemansia</taxon>
    </lineage>
</organism>
<evidence type="ECO:0000256" key="1">
    <source>
        <dbReference type="ARBA" id="ARBA00011047"/>
    </source>
</evidence>
<protein>
    <recommendedName>
        <fullName evidence="4">Cell division cycle protein 123</fullName>
    </recommendedName>
</protein>
<dbReference type="OrthoDB" id="360540at2759"/>
<dbReference type="PANTHER" id="PTHR15323:SF6">
    <property type="entry name" value="CELL DIVISION CYCLE PROTEIN 123 HOMOLOG"/>
    <property type="match status" value="1"/>
</dbReference>
<evidence type="ECO:0000313" key="2">
    <source>
        <dbReference type="EMBL" id="KAJ2849684.1"/>
    </source>
</evidence>
<evidence type="ECO:0000313" key="3">
    <source>
        <dbReference type="Proteomes" id="UP001139887"/>
    </source>
</evidence>
<dbReference type="AlphaFoldDB" id="A0A9W8I787"/>
<dbReference type="Pfam" id="PF07065">
    <property type="entry name" value="D123"/>
    <property type="match status" value="1"/>
</dbReference>
<keyword evidence="3" id="KW-1185">Reference proteome</keyword>
<name>A0A9W8I787_9FUNG</name>
<dbReference type="PANTHER" id="PTHR15323">
    <property type="entry name" value="D123 PROTEIN"/>
    <property type="match status" value="1"/>
</dbReference>
<evidence type="ECO:0008006" key="4">
    <source>
        <dbReference type="Google" id="ProtNLM"/>
    </source>
</evidence>
<reference evidence="2" key="1">
    <citation type="submission" date="2022-07" db="EMBL/GenBank/DDBJ databases">
        <title>Phylogenomic reconstructions and comparative analyses of Kickxellomycotina fungi.</title>
        <authorList>
            <person name="Reynolds N.K."/>
            <person name="Stajich J.E."/>
            <person name="Barry K."/>
            <person name="Grigoriev I.V."/>
            <person name="Crous P."/>
            <person name="Smith M.E."/>
        </authorList>
    </citation>
    <scope>NUCLEOTIDE SEQUENCE</scope>
    <source>
        <strain evidence="2">NRRL 1566</strain>
    </source>
</reference>
<dbReference type="EMBL" id="JANBUW010000064">
    <property type="protein sequence ID" value="KAJ2849684.1"/>
    <property type="molecule type" value="Genomic_DNA"/>
</dbReference>
<accession>A0A9W8I787</accession>
<dbReference type="GO" id="GO:0005737">
    <property type="term" value="C:cytoplasm"/>
    <property type="evidence" value="ECO:0007669"/>
    <property type="project" value="TreeGrafter"/>
</dbReference>
<dbReference type="Proteomes" id="UP001139887">
    <property type="component" value="Unassembled WGS sequence"/>
</dbReference>
<comment type="similarity">
    <text evidence="1">Belongs to the CDC123 family.</text>
</comment>